<dbReference type="InterPro" id="IPR000182">
    <property type="entry name" value="GNAT_dom"/>
</dbReference>
<dbReference type="PROSITE" id="PS51186">
    <property type="entry name" value="GNAT"/>
    <property type="match status" value="1"/>
</dbReference>
<evidence type="ECO:0000259" key="3">
    <source>
        <dbReference type="PROSITE" id="PS51186"/>
    </source>
</evidence>
<dbReference type="OrthoDB" id="46888at2"/>
<dbReference type="Proteomes" id="UP000036834">
    <property type="component" value="Unassembled WGS sequence"/>
</dbReference>
<dbReference type="Gene3D" id="3.40.630.30">
    <property type="match status" value="1"/>
</dbReference>
<reference evidence="4 7" key="3">
    <citation type="submission" date="2019-06" db="EMBL/GenBank/DDBJ databases">
        <title>Whole genome shotgun sequence of Brevibacillus reuszeri NBRC 15719.</title>
        <authorList>
            <person name="Hosoyama A."/>
            <person name="Uohara A."/>
            <person name="Ohji S."/>
            <person name="Ichikawa N."/>
        </authorList>
    </citation>
    <scope>NUCLEOTIDE SEQUENCE [LARGE SCALE GENOMIC DNA]</scope>
    <source>
        <strain evidence="4 7">NBRC 15719</strain>
    </source>
</reference>
<dbReference type="Pfam" id="PF00583">
    <property type="entry name" value="Acetyltransf_1"/>
    <property type="match status" value="1"/>
</dbReference>
<dbReference type="RefSeq" id="WP_049740415.1">
    <property type="nucleotide sequence ID" value="NZ_BJON01000002.1"/>
</dbReference>
<proteinExistence type="predicted"/>
<dbReference type="CDD" id="cd04301">
    <property type="entry name" value="NAT_SF"/>
    <property type="match status" value="1"/>
</dbReference>
<name>A0A0K9YT62_9BACL</name>
<protein>
    <submittedName>
        <fullName evidence="4">N-acetyltransferase</fullName>
    </submittedName>
</protein>
<keyword evidence="1" id="KW-0808">Transferase</keyword>
<sequence>MIQSIAISNRETAKRVWALQQAAYAVEAKLIGWADLPPLRETVDDLLECGEMFACFMDGAELAGAISFKVEDGVVDIHRMMVHPNHFRKGIASKLLQHVEAVQPEWQKMIVSTGALNEPATQLYQRHGFMLVEQKEVAPGLTLSFFEKSSN</sequence>
<evidence type="ECO:0000313" key="6">
    <source>
        <dbReference type="Proteomes" id="UP000036834"/>
    </source>
</evidence>
<evidence type="ECO:0000313" key="5">
    <source>
        <dbReference type="EMBL" id="KNB71380.1"/>
    </source>
</evidence>
<evidence type="ECO:0000313" key="4">
    <source>
        <dbReference type="EMBL" id="GED66336.1"/>
    </source>
</evidence>
<organism evidence="5 6">
    <name type="scientific">Brevibacillus reuszeri</name>
    <dbReference type="NCBI Taxonomy" id="54915"/>
    <lineage>
        <taxon>Bacteria</taxon>
        <taxon>Bacillati</taxon>
        <taxon>Bacillota</taxon>
        <taxon>Bacilli</taxon>
        <taxon>Bacillales</taxon>
        <taxon>Paenibacillaceae</taxon>
        <taxon>Brevibacillus</taxon>
    </lineage>
</organism>
<dbReference type="PANTHER" id="PTHR43877:SF5">
    <property type="entry name" value="BLL8307 PROTEIN"/>
    <property type="match status" value="1"/>
</dbReference>
<dbReference type="InterPro" id="IPR050832">
    <property type="entry name" value="Bact_Acetyltransf"/>
</dbReference>
<comment type="caution">
    <text evidence="5">The sequence shown here is derived from an EMBL/GenBank/DDBJ whole genome shotgun (WGS) entry which is preliminary data.</text>
</comment>
<reference evidence="6" key="1">
    <citation type="submission" date="2015-07" db="EMBL/GenBank/DDBJ databases">
        <title>Genome sequencing project for genomic taxonomy and phylogenomics of Bacillus-like bacteria.</title>
        <authorList>
            <person name="Liu B."/>
            <person name="Wang J."/>
            <person name="Zhu Y."/>
            <person name="Liu G."/>
            <person name="Chen Q."/>
            <person name="Chen Z."/>
            <person name="Lan J."/>
            <person name="Che J."/>
            <person name="Ge C."/>
            <person name="Shi H."/>
            <person name="Pan Z."/>
            <person name="Liu X."/>
        </authorList>
    </citation>
    <scope>NUCLEOTIDE SEQUENCE [LARGE SCALE GENOMIC DNA]</scope>
    <source>
        <strain evidence="6">DSM 9887</strain>
    </source>
</reference>
<dbReference type="Proteomes" id="UP000319578">
    <property type="component" value="Unassembled WGS sequence"/>
</dbReference>
<evidence type="ECO:0000313" key="7">
    <source>
        <dbReference type="Proteomes" id="UP000319578"/>
    </source>
</evidence>
<keyword evidence="7" id="KW-1185">Reference proteome</keyword>
<dbReference type="STRING" id="54915.ADS79_21510"/>
<reference evidence="5" key="2">
    <citation type="submission" date="2015-07" db="EMBL/GenBank/DDBJ databases">
        <title>MeaNS - Measles Nucleotide Surveillance Program.</title>
        <authorList>
            <person name="Tran T."/>
            <person name="Druce J."/>
        </authorList>
    </citation>
    <scope>NUCLEOTIDE SEQUENCE</scope>
    <source>
        <strain evidence="5">DSM 9887</strain>
    </source>
</reference>
<dbReference type="PATRIC" id="fig|54915.3.peg.3436"/>
<dbReference type="PANTHER" id="PTHR43877">
    <property type="entry name" value="AMINOALKYLPHOSPHONATE N-ACETYLTRANSFERASE-RELATED-RELATED"/>
    <property type="match status" value="1"/>
</dbReference>
<dbReference type="EMBL" id="BJON01000002">
    <property type="protein sequence ID" value="GED66336.1"/>
    <property type="molecule type" value="Genomic_DNA"/>
</dbReference>
<dbReference type="InterPro" id="IPR016181">
    <property type="entry name" value="Acyl_CoA_acyltransferase"/>
</dbReference>
<dbReference type="GO" id="GO:0016747">
    <property type="term" value="F:acyltransferase activity, transferring groups other than amino-acyl groups"/>
    <property type="evidence" value="ECO:0007669"/>
    <property type="project" value="InterPro"/>
</dbReference>
<keyword evidence="2" id="KW-0012">Acyltransferase</keyword>
<dbReference type="AlphaFoldDB" id="A0A0K9YT62"/>
<evidence type="ECO:0000256" key="2">
    <source>
        <dbReference type="ARBA" id="ARBA00023315"/>
    </source>
</evidence>
<dbReference type="SUPFAM" id="SSF55729">
    <property type="entry name" value="Acyl-CoA N-acyltransferases (Nat)"/>
    <property type="match status" value="1"/>
</dbReference>
<accession>A0A0K9YT62</accession>
<evidence type="ECO:0000256" key="1">
    <source>
        <dbReference type="ARBA" id="ARBA00022679"/>
    </source>
</evidence>
<gene>
    <name evidence="5" type="ORF">ADS79_21510</name>
    <name evidence="4" type="ORF">BRE01_00380</name>
</gene>
<feature type="domain" description="N-acetyltransferase" evidence="3">
    <location>
        <begin position="1"/>
        <end position="151"/>
    </location>
</feature>
<dbReference type="EMBL" id="LGIQ01000009">
    <property type="protein sequence ID" value="KNB71380.1"/>
    <property type="molecule type" value="Genomic_DNA"/>
</dbReference>